<evidence type="ECO:0008006" key="4">
    <source>
        <dbReference type="Google" id="ProtNLM"/>
    </source>
</evidence>
<reference evidence="2 3" key="1">
    <citation type="journal article" date="2019" name="Genome Biol. Evol.">
        <title>Day and night: Metabolic profiles and evolutionary relationships of six axenic non-marine cyanobacteria.</title>
        <authorList>
            <person name="Will S.E."/>
            <person name="Henke P."/>
            <person name="Boedeker C."/>
            <person name="Huang S."/>
            <person name="Brinkmann H."/>
            <person name="Rohde M."/>
            <person name="Jarek M."/>
            <person name="Friedl T."/>
            <person name="Seufert S."/>
            <person name="Schumacher M."/>
            <person name="Overmann J."/>
            <person name="Neumann-Schaal M."/>
            <person name="Petersen J."/>
        </authorList>
    </citation>
    <scope>NUCLEOTIDE SEQUENCE [LARGE SCALE GENOMIC DNA]</scope>
    <source>
        <strain evidence="2 3">SAG 1403-4b</strain>
    </source>
</reference>
<comment type="caution">
    <text evidence="2">The sequence shown here is derived from an EMBL/GenBank/DDBJ whole genome shotgun (WGS) entry which is preliminary data.</text>
</comment>
<evidence type="ECO:0000313" key="2">
    <source>
        <dbReference type="EMBL" id="RUS92576.1"/>
    </source>
</evidence>
<feature type="signal peptide" evidence="1">
    <location>
        <begin position="1"/>
        <end position="25"/>
    </location>
</feature>
<dbReference type="OrthoDB" id="482045at2"/>
<feature type="chain" id="PRO_5018594664" description="Lectin" evidence="1">
    <location>
        <begin position="26"/>
        <end position="263"/>
    </location>
</feature>
<proteinExistence type="predicted"/>
<organism evidence="2 3">
    <name type="scientific">Trichormus variabilis SAG 1403-4b</name>
    <dbReference type="NCBI Taxonomy" id="447716"/>
    <lineage>
        <taxon>Bacteria</taxon>
        <taxon>Bacillati</taxon>
        <taxon>Cyanobacteriota</taxon>
        <taxon>Cyanophyceae</taxon>
        <taxon>Nostocales</taxon>
        <taxon>Nostocaceae</taxon>
        <taxon>Trichormus</taxon>
    </lineage>
</organism>
<dbReference type="RefSeq" id="WP_127056736.1">
    <property type="nucleotide sequence ID" value="NZ_RSCM01000026.1"/>
</dbReference>
<name>A0A3S1BWA6_ANAVA</name>
<accession>A0A3S1BWA6</accession>
<dbReference type="Proteomes" id="UP000276103">
    <property type="component" value="Unassembled WGS sequence"/>
</dbReference>
<evidence type="ECO:0000256" key="1">
    <source>
        <dbReference type="SAM" id="SignalP"/>
    </source>
</evidence>
<gene>
    <name evidence="2" type="ORF">DSM107003_49560</name>
</gene>
<dbReference type="EMBL" id="RSCM01000026">
    <property type="protein sequence ID" value="RUS92576.1"/>
    <property type="molecule type" value="Genomic_DNA"/>
</dbReference>
<sequence>MFRQTIKSLTIGTITVLTATTSTLAQVPTLQNLHIVQKSSFTCEPHLRTYIVKPLDNRQGFGIRCVKFSGGKPGNTIPRLAWYGEGNWGGAKYRHLGQAIYRGSNLLGFASDIHGNGEDINNNFPGNLQIQVLSSSTIRVTGAWNEEWQLVKSTHYKPLPKPTTCGRYLDEYKVSDLNGNRRGEGLRCVLRIGPKNTTWFGNGNWGGTNYSHIGTRSLNGYGASDICATGFGPICNNFIYGSLKLTPVNGGFNVTGAWREKWR</sequence>
<keyword evidence="3" id="KW-1185">Reference proteome</keyword>
<dbReference type="AlphaFoldDB" id="A0A3S1BWA6"/>
<evidence type="ECO:0000313" key="3">
    <source>
        <dbReference type="Proteomes" id="UP000276103"/>
    </source>
</evidence>
<keyword evidence="1" id="KW-0732">Signal</keyword>
<protein>
    <recommendedName>
        <fullName evidence="4">Lectin</fullName>
    </recommendedName>
</protein>